<dbReference type="InterPro" id="IPR036388">
    <property type="entry name" value="WH-like_DNA-bd_sf"/>
</dbReference>
<reference evidence="2 3" key="1">
    <citation type="journal article" date="2019" name="Int. J. Syst. Evol. Microbiol.">
        <title>The Global Catalogue of Microorganisms (GCM) 10K type strain sequencing project: providing services to taxonomists for standard genome sequencing and annotation.</title>
        <authorList>
            <consortium name="The Broad Institute Genomics Platform"/>
            <consortium name="The Broad Institute Genome Sequencing Center for Infectious Disease"/>
            <person name="Wu L."/>
            <person name="Ma J."/>
        </authorList>
    </citation>
    <scope>NUCLEOTIDE SEQUENCE [LARGE SCALE GENOMIC DNA]</scope>
    <source>
        <strain evidence="2 3">DSM 29988</strain>
    </source>
</reference>
<dbReference type="CDD" id="cd00090">
    <property type="entry name" value="HTH_ARSR"/>
    <property type="match status" value="1"/>
</dbReference>
<evidence type="ECO:0000256" key="1">
    <source>
        <dbReference type="SAM" id="Phobius"/>
    </source>
</evidence>
<proteinExistence type="predicted"/>
<dbReference type="AlphaFoldDB" id="A0ABD5ZE59"/>
<keyword evidence="3" id="KW-1185">Reference proteome</keyword>
<gene>
    <name evidence="2" type="ORF">ACFQJC_08070</name>
</gene>
<accession>A0ABD5ZE59</accession>
<dbReference type="Proteomes" id="UP001596481">
    <property type="component" value="Unassembled WGS sequence"/>
</dbReference>
<dbReference type="InterPro" id="IPR036390">
    <property type="entry name" value="WH_DNA-bd_sf"/>
</dbReference>
<keyword evidence="1" id="KW-1133">Transmembrane helix</keyword>
<dbReference type="EMBL" id="JBHTAA010000005">
    <property type="protein sequence ID" value="MFC7203465.1"/>
    <property type="molecule type" value="Genomic_DNA"/>
</dbReference>
<protein>
    <submittedName>
        <fullName evidence="2">ArsR/SmtB family transcription factor</fullName>
    </submittedName>
</protein>
<dbReference type="InterPro" id="IPR011991">
    <property type="entry name" value="ArsR-like_HTH"/>
</dbReference>
<organism evidence="2 3">
    <name type="scientific">Haloferax namakaokahaiae</name>
    <dbReference type="NCBI Taxonomy" id="1748331"/>
    <lineage>
        <taxon>Archaea</taxon>
        <taxon>Methanobacteriati</taxon>
        <taxon>Methanobacteriota</taxon>
        <taxon>Stenosarchaea group</taxon>
        <taxon>Halobacteria</taxon>
        <taxon>Halobacteriales</taxon>
        <taxon>Haloferacaceae</taxon>
        <taxon>Haloferax</taxon>
    </lineage>
</organism>
<evidence type="ECO:0000313" key="3">
    <source>
        <dbReference type="Proteomes" id="UP001596481"/>
    </source>
</evidence>
<dbReference type="SUPFAM" id="SSF46785">
    <property type="entry name" value="Winged helix' DNA-binding domain"/>
    <property type="match status" value="1"/>
</dbReference>
<keyword evidence="1" id="KW-0472">Membrane</keyword>
<feature type="transmembrane region" description="Helical" evidence="1">
    <location>
        <begin position="179"/>
        <end position="198"/>
    </location>
</feature>
<sequence length="203" mass="21635">MSSLLPLKPVAESVNERTLDPHLVALDDAEADSLVSVLSSTTARRLLAAVYDTPRPASELAEELDTTLQTVGYHIDRLTEAGLIEEVTTWLSAQGREMAVYGPTSSALVLFVGAEETRPQLRSTLRTLVGGIGVAFLGSALVQGLWSIRAPKPVQTLARTQPEPFWSALVSGYIDGPGLLVLGVGVLFTVLATAGLAWTQKRV</sequence>
<comment type="caution">
    <text evidence="2">The sequence shown here is derived from an EMBL/GenBank/DDBJ whole genome shotgun (WGS) entry which is preliminary data.</text>
</comment>
<dbReference type="Gene3D" id="1.10.10.10">
    <property type="entry name" value="Winged helix-like DNA-binding domain superfamily/Winged helix DNA-binding domain"/>
    <property type="match status" value="1"/>
</dbReference>
<keyword evidence="1" id="KW-0812">Transmembrane</keyword>
<evidence type="ECO:0000313" key="2">
    <source>
        <dbReference type="EMBL" id="MFC7203465.1"/>
    </source>
</evidence>
<feature type="transmembrane region" description="Helical" evidence="1">
    <location>
        <begin position="128"/>
        <end position="148"/>
    </location>
</feature>
<name>A0ABD5ZE59_9EURY</name>
<dbReference type="Pfam" id="PF12840">
    <property type="entry name" value="HTH_20"/>
    <property type="match status" value="1"/>
</dbReference>
<dbReference type="RefSeq" id="WP_390222807.1">
    <property type="nucleotide sequence ID" value="NZ_JBHTAA010000005.1"/>
</dbReference>